<comment type="caution">
    <text evidence="3">The sequence shown here is derived from an EMBL/GenBank/DDBJ whole genome shotgun (WGS) entry which is preliminary data.</text>
</comment>
<evidence type="ECO:0000313" key="3">
    <source>
        <dbReference type="EMBL" id="MBK7274684.1"/>
    </source>
</evidence>
<gene>
    <name evidence="3" type="ORF">IPI13_16520</name>
</gene>
<evidence type="ECO:0000256" key="1">
    <source>
        <dbReference type="SAM" id="MobiDB-lite"/>
    </source>
</evidence>
<reference evidence="3 4" key="1">
    <citation type="submission" date="2020-10" db="EMBL/GenBank/DDBJ databases">
        <title>Connecting structure to function with the recovery of over 1000 high-quality activated sludge metagenome-assembled genomes encoding full-length rRNA genes using long-read sequencing.</title>
        <authorList>
            <person name="Singleton C.M."/>
            <person name="Petriglieri F."/>
            <person name="Kristensen J.M."/>
            <person name="Kirkegaard R.H."/>
            <person name="Michaelsen T.Y."/>
            <person name="Andersen M.H."/>
            <person name="Karst S.M."/>
            <person name="Dueholm M.S."/>
            <person name="Nielsen P.H."/>
            <person name="Albertsen M."/>
        </authorList>
    </citation>
    <scope>NUCLEOTIDE SEQUENCE [LARGE SCALE GENOMIC DNA]</scope>
    <source>
        <strain evidence="3">Ega_18-Q3-R5-49_MAXAC.001</strain>
    </source>
</reference>
<feature type="domain" description="Ribonuclease J C-terminal" evidence="2">
    <location>
        <begin position="17"/>
        <end position="53"/>
    </location>
</feature>
<feature type="region of interest" description="Disordered" evidence="1">
    <location>
        <begin position="1"/>
        <end position="26"/>
    </location>
</feature>
<protein>
    <recommendedName>
        <fullName evidence="2">Ribonuclease J C-terminal domain-containing protein</fullName>
    </recommendedName>
</protein>
<proteinExistence type="predicted"/>
<name>A0A935IR92_9MICO</name>
<organism evidence="3 4">
    <name type="scientific">Candidatus Phosphoribacter hodrii</name>
    <dbReference type="NCBI Taxonomy" id="2953743"/>
    <lineage>
        <taxon>Bacteria</taxon>
        <taxon>Bacillati</taxon>
        <taxon>Actinomycetota</taxon>
        <taxon>Actinomycetes</taxon>
        <taxon>Micrococcales</taxon>
        <taxon>Dermatophilaceae</taxon>
        <taxon>Candidatus Phosphoribacter</taxon>
    </lineage>
</organism>
<evidence type="ECO:0000313" key="4">
    <source>
        <dbReference type="Proteomes" id="UP000726105"/>
    </source>
</evidence>
<dbReference type="AlphaFoldDB" id="A0A935IR92"/>
<dbReference type="Proteomes" id="UP000726105">
    <property type="component" value="Unassembled WGS sequence"/>
</dbReference>
<sequence length="54" mass="6130">MIRSSQGSGRDHPPTTEGHHRRHQLQQVIRRTVGGWASGKIRRRPIVIPIVIEA</sequence>
<dbReference type="Gene3D" id="3.10.20.580">
    <property type="match status" value="1"/>
</dbReference>
<dbReference type="EMBL" id="JADJIB010000011">
    <property type="protein sequence ID" value="MBK7274684.1"/>
    <property type="molecule type" value="Genomic_DNA"/>
</dbReference>
<dbReference type="InterPro" id="IPR041636">
    <property type="entry name" value="RNase_J_C"/>
</dbReference>
<evidence type="ECO:0000259" key="2">
    <source>
        <dbReference type="Pfam" id="PF17770"/>
    </source>
</evidence>
<feature type="compositionally biased region" description="Basic and acidic residues" evidence="1">
    <location>
        <begin position="9"/>
        <end position="18"/>
    </location>
</feature>
<accession>A0A935IR92</accession>
<dbReference type="Pfam" id="PF17770">
    <property type="entry name" value="RNase_J_C"/>
    <property type="match status" value="1"/>
</dbReference>